<gene>
    <name evidence="2" type="ORF">Pan44_22820</name>
</gene>
<dbReference type="AlphaFoldDB" id="A0A517SDQ3"/>
<feature type="compositionally biased region" description="Basic and acidic residues" evidence="1">
    <location>
        <begin position="122"/>
        <end position="131"/>
    </location>
</feature>
<evidence type="ECO:0000313" key="2">
    <source>
        <dbReference type="EMBL" id="QDT54254.1"/>
    </source>
</evidence>
<evidence type="ECO:0000313" key="3">
    <source>
        <dbReference type="Proteomes" id="UP000315700"/>
    </source>
</evidence>
<evidence type="ECO:0008006" key="4">
    <source>
        <dbReference type="Google" id="ProtNLM"/>
    </source>
</evidence>
<evidence type="ECO:0000256" key="1">
    <source>
        <dbReference type="SAM" id="MobiDB-lite"/>
    </source>
</evidence>
<protein>
    <recommendedName>
        <fullName evidence="4">Carboxypeptidase regulatory-like domain-containing protein</fullName>
    </recommendedName>
</protein>
<proteinExistence type="predicted"/>
<sequence length="142" mass="15218">MPAPLTRLIPCLCVLTLLGCGEDDPLNRQAVSGKVTIDSSPVEFGSIEFNPTGPNGVMSGAMISQGEYHIPADKGLPPGEYLIRIYAPSEKTEVIEQAPGEMTRAAKELAPPEYNTKTTQKRTVEAGKDNVFDFAMPKAPGK</sequence>
<name>A0A517SDQ3_9PLAN</name>
<dbReference type="OrthoDB" id="280343at2"/>
<feature type="region of interest" description="Disordered" evidence="1">
    <location>
        <begin position="104"/>
        <end position="142"/>
    </location>
</feature>
<dbReference type="RefSeq" id="WP_145030130.1">
    <property type="nucleotide sequence ID" value="NZ_CP036271.1"/>
</dbReference>
<reference evidence="2 3" key="1">
    <citation type="submission" date="2019-02" db="EMBL/GenBank/DDBJ databases">
        <title>Deep-cultivation of Planctomycetes and their phenomic and genomic characterization uncovers novel biology.</title>
        <authorList>
            <person name="Wiegand S."/>
            <person name="Jogler M."/>
            <person name="Boedeker C."/>
            <person name="Pinto D."/>
            <person name="Vollmers J."/>
            <person name="Rivas-Marin E."/>
            <person name="Kohn T."/>
            <person name="Peeters S.H."/>
            <person name="Heuer A."/>
            <person name="Rast P."/>
            <person name="Oberbeckmann S."/>
            <person name="Bunk B."/>
            <person name="Jeske O."/>
            <person name="Meyerdierks A."/>
            <person name="Storesund J.E."/>
            <person name="Kallscheuer N."/>
            <person name="Luecker S."/>
            <person name="Lage O.M."/>
            <person name="Pohl T."/>
            <person name="Merkel B.J."/>
            <person name="Hornburger P."/>
            <person name="Mueller R.-W."/>
            <person name="Bruemmer F."/>
            <person name="Labrenz M."/>
            <person name="Spormann A.M."/>
            <person name="Op den Camp H."/>
            <person name="Overmann J."/>
            <person name="Amann R."/>
            <person name="Jetten M.S.M."/>
            <person name="Mascher T."/>
            <person name="Medema M.H."/>
            <person name="Devos D.P."/>
            <person name="Kaster A.-K."/>
            <person name="Ovreas L."/>
            <person name="Rohde M."/>
            <person name="Galperin M.Y."/>
            <person name="Jogler C."/>
        </authorList>
    </citation>
    <scope>NUCLEOTIDE SEQUENCE [LARGE SCALE GENOMIC DNA]</scope>
    <source>
        <strain evidence="2 3">Pan44</strain>
    </source>
</reference>
<dbReference type="EMBL" id="CP036271">
    <property type="protein sequence ID" value="QDT54254.1"/>
    <property type="molecule type" value="Genomic_DNA"/>
</dbReference>
<keyword evidence="3" id="KW-1185">Reference proteome</keyword>
<organism evidence="2 3">
    <name type="scientific">Caulifigura coniformis</name>
    <dbReference type="NCBI Taxonomy" id="2527983"/>
    <lineage>
        <taxon>Bacteria</taxon>
        <taxon>Pseudomonadati</taxon>
        <taxon>Planctomycetota</taxon>
        <taxon>Planctomycetia</taxon>
        <taxon>Planctomycetales</taxon>
        <taxon>Planctomycetaceae</taxon>
        <taxon>Caulifigura</taxon>
    </lineage>
</organism>
<dbReference type="InParanoid" id="A0A517SDQ3"/>
<dbReference type="PROSITE" id="PS51257">
    <property type="entry name" value="PROKAR_LIPOPROTEIN"/>
    <property type="match status" value="1"/>
</dbReference>
<accession>A0A517SDQ3</accession>
<dbReference type="Proteomes" id="UP000315700">
    <property type="component" value="Chromosome"/>
</dbReference>
<dbReference type="KEGG" id="ccos:Pan44_22820"/>